<dbReference type="SUPFAM" id="SSF52540">
    <property type="entry name" value="P-loop containing nucleoside triphosphate hydrolases"/>
    <property type="match status" value="1"/>
</dbReference>
<evidence type="ECO:0000313" key="5">
    <source>
        <dbReference type="Proteomes" id="UP000825935"/>
    </source>
</evidence>
<protein>
    <recommendedName>
        <fullName evidence="3">Helicase C-terminal domain-containing protein</fullName>
    </recommendedName>
</protein>
<reference evidence="4" key="1">
    <citation type="submission" date="2021-08" db="EMBL/GenBank/DDBJ databases">
        <title>WGS assembly of Ceratopteris richardii.</title>
        <authorList>
            <person name="Marchant D.B."/>
            <person name="Chen G."/>
            <person name="Jenkins J."/>
            <person name="Shu S."/>
            <person name="Leebens-Mack J."/>
            <person name="Grimwood J."/>
            <person name="Schmutz J."/>
            <person name="Soltis P."/>
            <person name="Soltis D."/>
            <person name="Chen Z.-H."/>
        </authorList>
    </citation>
    <scope>NUCLEOTIDE SEQUENCE</scope>
    <source>
        <strain evidence="4">Whitten #5841</strain>
        <tissue evidence="4">Leaf</tissue>
    </source>
</reference>
<dbReference type="SMART" id="SM00490">
    <property type="entry name" value="HELICc"/>
    <property type="match status" value="1"/>
</dbReference>
<gene>
    <name evidence="4" type="ORF">KP509_34G065000</name>
</gene>
<dbReference type="PROSITE" id="PS51194">
    <property type="entry name" value="HELICASE_CTER"/>
    <property type="match status" value="1"/>
</dbReference>
<dbReference type="EMBL" id="CM035439">
    <property type="protein sequence ID" value="KAH7284657.1"/>
    <property type="molecule type" value="Genomic_DNA"/>
</dbReference>
<keyword evidence="2" id="KW-0347">Helicase</keyword>
<keyword evidence="5" id="KW-1185">Reference proteome</keyword>
<dbReference type="PANTHER" id="PTHR18934:SF136">
    <property type="entry name" value="ATP-DEPENDENT RNA HELICASE DHX35-RELATED"/>
    <property type="match status" value="1"/>
</dbReference>
<evidence type="ECO:0000256" key="1">
    <source>
        <dbReference type="ARBA" id="ARBA00022528"/>
    </source>
</evidence>
<keyword evidence="1" id="KW-0934">Plastid</keyword>
<keyword evidence="2" id="KW-0547">Nucleotide-binding</keyword>
<comment type="caution">
    <text evidence="4">The sequence shown here is derived from an EMBL/GenBank/DDBJ whole genome shotgun (WGS) entry which is preliminary data.</text>
</comment>
<dbReference type="OrthoDB" id="10253254at2759"/>
<organism evidence="4 5">
    <name type="scientific">Ceratopteris richardii</name>
    <name type="common">Triangle waterfern</name>
    <dbReference type="NCBI Taxonomy" id="49495"/>
    <lineage>
        <taxon>Eukaryota</taxon>
        <taxon>Viridiplantae</taxon>
        <taxon>Streptophyta</taxon>
        <taxon>Embryophyta</taxon>
        <taxon>Tracheophyta</taxon>
        <taxon>Polypodiopsida</taxon>
        <taxon>Polypodiidae</taxon>
        <taxon>Polypodiales</taxon>
        <taxon>Pteridineae</taxon>
        <taxon>Pteridaceae</taxon>
        <taxon>Parkerioideae</taxon>
        <taxon>Ceratopteris</taxon>
    </lineage>
</organism>
<dbReference type="InterPro" id="IPR007502">
    <property type="entry name" value="Helicase-assoc_dom"/>
</dbReference>
<sequence length="420" mass="47520">MEGPGDILVFMTGQEEVEDTVQLLQYEDENQQKDLIVFPLYSGLPRSDQEHIFSPTPRGKRKVIVATNIAETSLTLEGVVYVVDCGFSKQRFYNPIKDVEALVTAPISKASARQRAGRAGRVRPGKCFRLYTEDAYTELMSDDTVPEIQRSSLTSTVLQLKALGIDNIMRFDWLASPSSEAMIRALETIFAIGCIDSDAKLTSPIGFQTAEIPLHPMLGRTLIASCALGCALEMVTIVASLSVQSIWLPSRGRQKELDEVKFRFAAAEGDHITYLNVYEGFIQSQKSAQWCHRNLINYQALKKVEDIRSQLSRLLQRLGLPIKSCNKEIEVIRKAITMGYFPNACQLKSSSQQGSYKRIRDGEEVFIHPSSVLFRVTPKWILYHTNMVTERHYAREIVVIESSWLTELAPHFFQHRDSYN</sequence>
<dbReference type="InterPro" id="IPR027417">
    <property type="entry name" value="P-loop_NTPase"/>
</dbReference>
<feature type="domain" description="Helicase C-terminal" evidence="3">
    <location>
        <begin position="1"/>
        <end position="164"/>
    </location>
</feature>
<evidence type="ECO:0000259" key="3">
    <source>
        <dbReference type="PROSITE" id="PS51194"/>
    </source>
</evidence>
<dbReference type="Gene3D" id="1.20.120.1080">
    <property type="match status" value="1"/>
</dbReference>
<dbReference type="Proteomes" id="UP000825935">
    <property type="component" value="Chromosome 34"/>
</dbReference>
<evidence type="ECO:0000313" key="4">
    <source>
        <dbReference type="EMBL" id="KAH7284657.1"/>
    </source>
</evidence>
<dbReference type="GO" id="GO:0004386">
    <property type="term" value="F:helicase activity"/>
    <property type="evidence" value="ECO:0007669"/>
    <property type="project" value="UniProtKB-KW"/>
</dbReference>
<proteinExistence type="predicted"/>
<dbReference type="InterPro" id="IPR011709">
    <property type="entry name" value="DEAD-box_helicase_OB_fold"/>
</dbReference>
<name>A0A8T2QKT5_CERRI</name>
<dbReference type="CDD" id="cd18791">
    <property type="entry name" value="SF2_C_RHA"/>
    <property type="match status" value="1"/>
</dbReference>
<evidence type="ECO:0000256" key="2">
    <source>
        <dbReference type="ARBA" id="ARBA00022806"/>
    </source>
</evidence>
<dbReference type="Pfam" id="PF07717">
    <property type="entry name" value="OB_NTP_bind"/>
    <property type="match status" value="1"/>
</dbReference>
<dbReference type="Pfam" id="PF21010">
    <property type="entry name" value="HA2_C"/>
    <property type="match status" value="1"/>
</dbReference>
<dbReference type="Pfam" id="PF00271">
    <property type="entry name" value="Helicase_C"/>
    <property type="match status" value="1"/>
</dbReference>
<dbReference type="GO" id="GO:0003723">
    <property type="term" value="F:RNA binding"/>
    <property type="evidence" value="ECO:0007669"/>
    <property type="project" value="TreeGrafter"/>
</dbReference>
<dbReference type="Gene3D" id="3.40.50.300">
    <property type="entry name" value="P-loop containing nucleotide triphosphate hydrolases"/>
    <property type="match status" value="1"/>
</dbReference>
<dbReference type="OMA" id="WHTHEPL"/>
<keyword evidence="2" id="KW-0378">Hydrolase</keyword>
<dbReference type="SMART" id="SM00847">
    <property type="entry name" value="HA2"/>
    <property type="match status" value="1"/>
</dbReference>
<dbReference type="PANTHER" id="PTHR18934">
    <property type="entry name" value="ATP-DEPENDENT RNA HELICASE"/>
    <property type="match status" value="1"/>
</dbReference>
<dbReference type="AlphaFoldDB" id="A0A8T2QKT5"/>
<keyword evidence="2" id="KW-0067">ATP-binding</keyword>
<keyword evidence="1" id="KW-0150">Chloroplast</keyword>
<dbReference type="InterPro" id="IPR001650">
    <property type="entry name" value="Helicase_C-like"/>
</dbReference>
<accession>A0A8T2QKT5</accession>